<name>A0A919DB96_9ACTN</name>
<organism evidence="1 2">
    <name type="scientific">Streptomyces capitiformicae</name>
    <dbReference type="NCBI Taxonomy" id="2014920"/>
    <lineage>
        <taxon>Bacteria</taxon>
        <taxon>Bacillati</taxon>
        <taxon>Actinomycetota</taxon>
        <taxon>Actinomycetes</taxon>
        <taxon>Kitasatosporales</taxon>
        <taxon>Streptomycetaceae</taxon>
        <taxon>Streptomyces</taxon>
    </lineage>
</organism>
<proteinExistence type="predicted"/>
<reference evidence="1" key="2">
    <citation type="submission" date="2020-09" db="EMBL/GenBank/DDBJ databases">
        <authorList>
            <person name="Sun Q."/>
            <person name="Zhou Y."/>
        </authorList>
    </citation>
    <scope>NUCLEOTIDE SEQUENCE</scope>
    <source>
        <strain evidence="1">CGMCC 4.7403</strain>
    </source>
</reference>
<protein>
    <submittedName>
        <fullName evidence="1">Uncharacterized protein</fullName>
    </submittedName>
</protein>
<dbReference type="AlphaFoldDB" id="A0A919DB96"/>
<comment type="caution">
    <text evidence="1">The sequence shown here is derived from an EMBL/GenBank/DDBJ whole genome shotgun (WGS) entry which is preliminary data.</text>
</comment>
<dbReference type="EMBL" id="BNAT01000019">
    <property type="protein sequence ID" value="GHE34239.1"/>
    <property type="molecule type" value="Genomic_DNA"/>
</dbReference>
<dbReference type="RefSeq" id="WP_189784841.1">
    <property type="nucleotide sequence ID" value="NZ_BNAT01000019.1"/>
</dbReference>
<keyword evidence="2" id="KW-1185">Reference proteome</keyword>
<gene>
    <name evidence="1" type="ORF">GCM10017771_51700</name>
</gene>
<dbReference type="Proteomes" id="UP000603227">
    <property type="component" value="Unassembled WGS sequence"/>
</dbReference>
<reference evidence="1" key="1">
    <citation type="journal article" date="2014" name="Int. J. Syst. Evol. Microbiol.">
        <title>Complete genome sequence of Corynebacterium casei LMG S-19264T (=DSM 44701T), isolated from a smear-ripened cheese.</title>
        <authorList>
            <consortium name="US DOE Joint Genome Institute (JGI-PGF)"/>
            <person name="Walter F."/>
            <person name="Albersmeier A."/>
            <person name="Kalinowski J."/>
            <person name="Ruckert C."/>
        </authorList>
    </citation>
    <scope>NUCLEOTIDE SEQUENCE</scope>
    <source>
        <strain evidence="1">CGMCC 4.7403</strain>
    </source>
</reference>
<accession>A0A919DB96</accession>
<evidence type="ECO:0000313" key="1">
    <source>
        <dbReference type="EMBL" id="GHE34239.1"/>
    </source>
</evidence>
<evidence type="ECO:0000313" key="2">
    <source>
        <dbReference type="Proteomes" id="UP000603227"/>
    </source>
</evidence>
<sequence length="64" mass="7133">MLESTDYIEPDDRPAAWMALAREYAARNWPRHEIAYALCVDEPTVDQLLADEGAAQPEANATAQ</sequence>